<accession>A0A1Q3AR13</accession>
<evidence type="ECO:0000313" key="1">
    <source>
        <dbReference type="EMBL" id="GAV58080.1"/>
    </source>
</evidence>
<name>A0A1Q3AR13_CEPFO</name>
<feature type="non-terminal residue" evidence="1">
    <location>
        <position position="1"/>
    </location>
</feature>
<organism evidence="1 2">
    <name type="scientific">Cephalotus follicularis</name>
    <name type="common">Albany pitcher plant</name>
    <dbReference type="NCBI Taxonomy" id="3775"/>
    <lineage>
        <taxon>Eukaryota</taxon>
        <taxon>Viridiplantae</taxon>
        <taxon>Streptophyta</taxon>
        <taxon>Embryophyta</taxon>
        <taxon>Tracheophyta</taxon>
        <taxon>Spermatophyta</taxon>
        <taxon>Magnoliopsida</taxon>
        <taxon>eudicotyledons</taxon>
        <taxon>Gunneridae</taxon>
        <taxon>Pentapetalae</taxon>
        <taxon>rosids</taxon>
        <taxon>fabids</taxon>
        <taxon>Oxalidales</taxon>
        <taxon>Cephalotaceae</taxon>
        <taxon>Cephalotus</taxon>
    </lineage>
</organism>
<dbReference type="OrthoDB" id="686744at2759"/>
<dbReference type="Proteomes" id="UP000187406">
    <property type="component" value="Unassembled WGS sequence"/>
</dbReference>
<gene>
    <name evidence="1" type="ORF">CFOL_v3_01614</name>
</gene>
<evidence type="ECO:0000313" key="2">
    <source>
        <dbReference type="Proteomes" id="UP000187406"/>
    </source>
</evidence>
<sequence length="10" mass="1189">WRLKNCSVPS</sequence>
<comment type="caution">
    <text evidence="1">The sequence shown here is derived from an EMBL/GenBank/DDBJ whole genome shotgun (WGS) entry which is preliminary data.</text>
</comment>
<protein>
    <submittedName>
        <fullName evidence="1">Uncharacterized protein</fullName>
    </submittedName>
</protein>
<keyword evidence="2" id="KW-1185">Reference proteome</keyword>
<reference evidence="2" key="1">
    <citation type="submission" date="2016-04" db="EMBL/GenBank/DDBJ databases">
        <title>Cephalotus genome sequencing.</title>
        <authorList>
            <person name="Fukushima K."/>
            <person name="Hasebe M."/>
            <person name="Fang X."/>
        </authorList>
    </citation>
    <scope>NUCLEOTIDE SEQUENCE [LARGE SCALE GENOMIC DNA]</scope>
    <source>
        <strain evidence="2">cv. St1</strain>
    </source>
</reference>
<proteinExistence type="predicted"/>
<dbReference type="EMBL" id="BDDD01000055">
    <property type="protein sequence ID" value="GAV58080.1"/>
    <property type="molecule type" value="Genomic_DNA"/>
</dbReference>